<evidence type="ECO:0000313" key="3">
    <source>
        <dbReference type="Proteomes" id="UP001151760"/>
    </source>
</evidence>
<reference evidence="2" key="2">
    <citation type="submission" date="2022-01" db="EMBL/GenBank/DDBJ databases">
        <authorList>
            <person name="Yamashiro T."/>
            <person name="Shiraishi A."/>
            <person name="Satake H."/>
            <person name="Nakayama K."/>
        </authorList>
    </citation>
    <scope>NUCLEOTIDE SEQUENCE</scope>
</reference>
<evidence type="ECO:0000256" key="1">
    <source>
        <dbReference type="SAM" id="MobiDB-lite"/>
    </source>
</evidence>
<organism evidence="2 3">
    <name type="scientific">Tanacetum coccineum</name>
    <dbReference type="NCBI Taxonomy" id="301880"/>
    <lineage>
        <taxon>Eukaryota</taxon>
        <taxon>Viridiplantae</taxon>
        <taxon>Streptophyta</taxon>
        <taxon>Embryophyta</taxon>
        <taxon>Tracheophyta</taxon>
        <taxon>Spermatophyta</taxon>
        <taxon>Magnoliopsida</taxon>
        <taxon>eudicotyledons</taxon>
        <taxon>Gunneridae</taxon>
        <taxon>Pentapetalae</taxon>
        <taxon>asterids</taxon>
        <taxon>campanulids</taxon>
        <taxon>Asterales</taxon>
        <taxon>Asteraceae</taxon>
        <taxon>Asteroideae</taxon>
        <taxon>Anthemideae</taxon>
        <taxon>Anthemidinae</taxon>
        <taxon>Tanacetum</taxon>
    </lineage>
</organism>
<accession>A0ABQ4WJD6</accession>
<keyword evidence="3" id="KW-1185">Reference proteome</keyword>
<name>A0ABQ4WJD6_9ASTR</name>
<gene>
    <name evidence="2" type="ORF">Tco_0626370</name>
</gene>
<comment type="caution">
    <text evidence="2">The sequence shown here is derived from an EMBL/GenBank/DDBJ whole genome shotgun (WGS) entry which is preliminary data.</text>
</comment>
<reference evidence="2" key="1">
    <citation type="journal article" date="2022" name="Int. J. Mol. Sci.">
        <title>Draft Genome of Tanacetum Coccineum: Genomic Comparison of Closely Related Tanacetum-Family Plants.</title>
        <authorList>
            <person name="Yamashiro T."/>
            <person name="Shiraishi A."/>
            <person name="Nakayama K."/>
            <person name="Satake H."/>
        </authorList>
    </citation>
    <scope>NUCLEOTIDE SEQUENCE</scope>
</reference>
<dbReference type="Proteomes" id="UP001151760">
    <property type="component" value="Unassembled WGS sequence"/>
</dbReference>
<dbReference type="EMBL" id="BQNB010008696">
    <property type="protein sequence ID" value="GJS53008.1"/>
    <property type="molecule type" value="Genomic_DNA"/>
</dbReference>
<evidence type="ECO:0000313" key="2">
    <source>
        <dbReference type="EMBL" id="GJS53008.1"/>
    </source>
</evidence>
<proteinExistence type="predicted"/>
<sequence>MPSQASIGVGAFIEIPWSLVVSAQDELPLSIGLDFKLNEAAVGCTRDILRQRFFGVSVTKLTIGRLVNGSSCDGIDKSDFGHQMPSSSVVGSTCATTTLVSSTTHCSRPSQQGSFNVGNSFDMNYHRMTQIDTGNPSKFSSKVLADQNPSAAVDSYPKNKHELPRDQQGNKAGSCGMPKDPPLIADSFCHTPKISEYNGSRGRVTS</sequence>
<protein>
    <submittedName>
        <fullName evidence="2">Uncharacterized protein</fullName>
    </submittedName>
</protein>
<feature type="region of interest" description="Disordered" evidence="1">
    <location>
        <begin position="147"/>
        <end position="179"/>
    </location>
</feature>